<evidence type="ECO:0000256" key="1">
    <source>
        <dbReference type="ARBA" id="ARBA00004945"/>
    </source>
</evidence>
<feature type="chain" id="PRO_5044367262" description="adenosylhomocysteine nucleosidase" evidence="6">
    <location>
        <begin position="20"/>
        <end position="252"/>
    </location>
</feature>
<sequence>MFKKSLVFILAAFSLPTFAASTIGIVGAMDVEVEALLPKIQNQQIKKVANHTFYIGELEGKSVVVTQSGVGKVNAAMTTTLLIESFGVNQLIFTGIAGASDPKLDPLDVVISTRTVHHDVDLTAFNKPKGLLPDYQERYFYADKALQNYAYEAAVETLGKESVFRGIIASGDQFIASKVKVTGIYQEFNAMAVEMEGAALGQVATAFKVPYVVIRTISDKADGSADVVYSELKKATADNSATITLNMLKRMQ</sequence>
<organism evidence="9 14">
    <name type="scientific">Vibrio parahaemolyticus</name>
    <dbReference type="NCBI Taxonomy" id="670"/>
    <lineage>
        <taxon>Bacteria</taxon>
        <taxon>Pseudomonadati</taxon>
        <taxon>Pseudomonadota</taxon>
        <taxon>Gammaproteobacteria</taxon>
        <taxon>Vibrionales</taxon>
        <taxon>Vibrionaceae</taxon>
        <taxon>Vibrio</taxon>
    </lineage>
</organism>
<reference evidence="10 13" key="2">
    <citation type="submission" date="2019-08" db="EMBL/GenBank/DDBJ databases">
        <title>Emerging of two pre-pandemic pathogenic O4:KUT lineages of Vibrio parahaemolyticus in coastal eastern China.</title>
        <authorList>
            <person name="Yu H."/>
        </authorList>
    </citation>
    <scope>NUCLEOTIDE SEQUENCE [LARGE SCALE GENOMIC DNA]</scope>
    <source>
        <strain evidence="10 13">HZ17-383</strain>
    </source>
</reference>
<evidence type="ECO:0000313" key="8">
    <source>
        <dbReference type="EMBL" id="KOY31741.1"/>
    </source>
</evidence>
<dbReference type="Proteomes" id="UP000321504">
    <property type="component" value="Unassembled WGS sequence"/>
</dbReference>
<dbReference type="GO" id="GO:0019284">
    <property type="term" value="P:L-methionine salvage from S-adenosylmethionine"/>
    <property type="evidence" value="ECO:0007669"/>
    <property type="project" value="TreeGrafter"/>
</dbReference>
<evidence type="ECO:0000313" key="13">
    <source>
        <dbReference type="Proteomes" id="UP000321504"/>
    </source>
</evidence>
<dbReference type="EC" id="3.2.2.9" evidence="2"/>
<evidence type="ECO:0000256" key="4">
    <source>
        <dbReference type="ARBA" id="ARBA00022801"/>
    </source>
</evidence>
<dbReference type="NCBIfam" id="NF004079">
    <property type="entry name" value="PRK05584.1"/>
    <property type="match status" value="1"/>
</dbReference>
<evidence type="ECO:0000256" key="2">
    <source>
        <dbReference type="ARBA" id="ARBA00011974"/>
    </source>
</evidence>
<dbReference type="RefSeq" id="WP_005463697.1">
    <property type="nucleotide sequence ID" value="NZ_CAMFHI010000008.1"/>
</dbReference>
<dbReference type="EMBL" id="JABCLD010001111">
    <property type="protein sequence ID" value="NMU26306.1"/>
    <property type="molecule type" value="Genomic_DNA"/>
</dbReference>
<dbReference type="PANTHER" id="PTHR46832">
    <property type="entry name" value="5'-METHYLTHIOADENOSINE/S-ADENOSYLHOMOCYSTEINE NUCLEOSIDASE"/>
    <property type="match status" value="1"/>
</dbReference>
<accession>A0A0L8EHK4</accession>
<dbReference type="GO" id="GO:0008930">
    <property type="term" value="F:methylthioadenosine nucleosidase activity"/>
    <property type="evidence" value="ECO:0007669"/>
    <property type="project" value="InterPro"/>
</dbReference>
<dbReference type="GO" id="GO:0009164">
    <property type="term" value="P:nucleoside catabolic process"/>
    <property type="evidence" value="ECO:0007669"/>
    <property type="project" value="InterPro"/>
</dbReference>
<dbReference type="NCBIfam" id="TIGR01704">
    <property type="entry name" value="MTA_SAH-Nsdase"/>
    <property type="match status" value="1"/>
</dbReference>
<dbReference type="EMBL" id="VRMQ01000001">
    <property type="protein sequence ID" value="TXN17860.1"/>
    <property type="molecule type" value="Genomic_DNA"/>
</dbReference>
<dbReference type="EMBL" id="LIRS01000074">
    <property type="protein sequence ID" value="KOY31741.1"/>
    <property type="molecule type" value="Genomic_DNA"/>
</dbReference>
<dbReference type="UniPathway" id="UPA00904">
    <property type="reaction ID" value="UER00871"/>
</dbReference>
<evidence type="ECO:0000313" key="9">
    <source>
        <dbReference type="EMBL" id="NMU26306.1"/>
    </source>
</evidence>
<dbReference type="Proteomes" id="UP000555836">
    <property type="component" value="Unassembled WGS sequence"/>
</dbReference>
<evidence type="ECO:0000259" key="7">
    <source>
        <dbReference type="Pfam" id="PF01048"/>
    </source>
</evidence>
<dbReference type="SUPFAM" id="SSF53167">
    <property type="entry name" value="Purine and uridine phosphorylases"/>
    <property type="match status" value="1"/>
</dbReference>
<dbReference type="InterPro" id="IPR000845">
    <property type="entry name" value="Nucleoside_phosphorylase_d"/>
</dbReference>
<name>A0A0L8EHK4_VIBPH</name>
<protein>
    <recommendedName>
        <fullName evidence="2">adenosylhomocysteine nucleosidase</fullName>
        <ecNumber evidence="2">3.2.2.9</ecNumber>
    </recommendedName>
</protein>
<keyword evidence="6" id="KW-0732">Signal</keyword>
<evidence type="ECO:0000256" key="6">
    <source>
        <dbReference type="SAM" id="SignalP"/>
    </source>
</evidence>
<dbReference type="EMBL" id="CP114195">
    <property type="protein sequence ID" value="WAT93250.1"/>
    <property type="molecule type" value="Genomic_DNA"/>
</dbReference>
<evidence type="ECO:0000313" key="12">
    <source>
        <dbReference type="Proteomes" id="UP000037697"/>
    </source>
</evidence>
<dbReference type="GO" id="GO:0008782">
    <property type="term" value="F:adenosylhomocysteine nucleosidase activity"/>
    <property type="evidence" value="ECO:0007669"/>
    <property type="project" value="UniProtKB-EC"/>
</dbReference>
<keyword evidence="5" id="KW-0486">Methionine biosynthesis</keyword>
<dbReference type="PANTHER" id="PTHR46832:SF1">
    <property type="entry name" value="5'-METHYLTHIOADENOSINE_S-ADENOSYLHOMOCYSTEINE NUCLEOSIDASE"/>
    <property type="match status" value="1"/>
</dbReference>
<dbReference type="AlphaFoldDB" id="A0A0L8EHK4"/>
<dbReference type="Pfam" id="PF01048">
    <property type="entry name" value="PNP_UDP_1"/>
    <property type="match status" value="1"/>
</dbReference>
<evidence type="ECO:0000313" key="11">
    <source>
        <dbReference type="EMBL" id="WAT93250.1"/>
    </source>
</evidence>
<evidence type="ECO:0000256" key="3">
    <source>
        <dbReference type="ARBA" id="ARBA00022605"/>
    </source>
</evidence>
<comment type="pathway">
    <text evidence="1">Amino-acid biosynthesis; L-methionine biosynthesis via salvage pathway; S-methyl-5-thio-alpha-D-ribose 1-phosphate from S-methyl-5'-thioadenosine (hydrolase route): step 1/2.</text>
</comment>
<keyword evidence="9" id="KW-0326">Glycosidase</keyword>
<dbReference type="GO" id="GO:0005829">
    <property type="term" value="C:cytosol"/>
    <property type="evidence" value="ECO:0007669"/>
    <property type="project" value="TreeGrafter"/>
</dbReference>
<evidence type="ECO:0000313" key="10">
    <source>
        <dbReference type="EMBL" id="TXN17860.1"/>
    </source>
</evidence>
<dbReference type="CDD" id="cd09008">
    <property type="entry name" value="MTAN"/>
    <property type="match status" value="1"/>
</dbReference>
<dbReference type="Proteomes" id="UP000037697">
    <property type="component" value="Unassembled WGS sequence"/>
</dbReference>
<dbReference type="InterPro" id="IPR035994">
    <property type="entry name" value="Nucleoside_phosphorylase_sf"/>
</dbReference>
<dbReference type="Proteomes" id="UP001156560">
    <property type="component" value="Chromosome 2"/>
</dbReference>
<evidence type="ECO:0000313" key="14">
    <source>
        <dbReference type="Proteomes" id="UP000555836"/>
    </source>
</evidence>
<reference evidence="8 12" key="1">
    <citation type="submission" date="2015-07" db="EMBL/GenBank/DDBJ databases">
        <title>Foodborne Vibrio parahaemolyticus Isolates.</title>
        <authorList>
            <person name="Ronholm J."/>
            <person name="Petronella N."/>
            <person name="Kenwell R."/>
            <person name="Banerjee S."/>
        </authorList>
    </citation>
    <scope>NUCLEOTIDE SEQUENCE [LARGE SCALE GENOMIC DNA]</scope>
    <source>
        <strain evidence="8 12">HS-06-05</strain>
    </source>
</reference>
<dbReference type="Gene3D" id="3.40.50.1580">
    <property type="entry name" value="Nucleoside phosphorylase domain"/>
    <property type="match status" value="1"/>
</dbReference>
<dbReference type="InterPro" id="IPR010049">
    <property type="entry name" value="MTA_SAH_Nsdase"/>
</dbReference>
<reference evidence="11" key="4">
    <citation type="submission" date="2022-12" db="EMBL/GenBank/DDBJ databases">
        <title>Vibrio parahaemolyticus become highly virulent by producing novel Tc toxins.</title>
        <authorList>
            <person name="Yang F."/>
            <person name="You Y."/>
            <person name="Lai Q."/>
            <person name="Xu L."/>
            <person name="Li F."/>
        </authorList>
    </citation>
    <scope>NUCLEOTIDE SEQUENCE</scope>
    <source>
        <strain evidence="11">Vp-HL-202005</strain>
    </source>
</reference>
<proteinExistence type="predicted"/>
<dbReference type="GO" id="GO:0019509">
    <property type="term" value="P:L-methionine salvage from methylthioadenosine"/>
    <property type="evidence" value="ECO:0007669"/>
    <property type="project" value="UniProtKB-UniPathway"/>
</dbReference>
<evidence type="ECO:0000256" key="5">
    <source>
        <dbReference type="ARBA" id="ARBA00023167"/>
    </source>
</evidence>
<reference evidence="9 14" key="3">
    <citation type="submission" date="2020-04" db="EMBL/GenBank/DDBJ databases">
        <title>Whole-genome sequencing of Vibrio spp. from China reveals different genetic environments of blaCTX-M-14 among diverse lineages.</title>
        <authorList>
            <person name="Zheng Z."/>
            <person name="Ye L."/>
            <person name="Chen S."/>
        </authorList>
    </citation>
    <scope>NUCLEOTIDE SEQUENCE [LARGE SCALE GENOMIC DNA]</scope>
    <source>
        <strain evidence="9 14">Vb0574</strain>
    </source>
</reference>
<gene>
    <name evidence="8" type="ORF">ACX05_13710</name>
    <name evidence="10" type="ORF">FVP01_02405</name>
    <name evidence="9" type="ORF">HKB21_11780</name>
    <name evidence="11" type="ORF">O1Q84_19840</name>
</gene>
<keyword evidence="3" id="KW-0028">Amino-acid biosynthesis</keyword>
<keyword evidence="4 9" id="KW-0378">Hydrolase</keyword>
<feature type="signal peptide" evidence="6">
    <location>
        <begin position="1"/>
        <end position="19"/>
    </location>
</feature>
<feature type="domain" description="Nucleoside phosphorylase" evidence="7">
    <location>
        <begin position="22"/>
        <end position="250"/>
    </location>
</feature>